<name>A0A507CRE1_9FUNG</name>
<dbReference type="InterPro" id="IPR055417">
    <property type="entry name" value="UFD1_N1"/>
</dbReference>
<evidence type="ECO:0000256" key="3">
    <source>
        <dbReference type="SAM" id="MobiDB-lite"/>
    </source>
</evidence>
<sequence length="717" mass="80000">MLDLAHQDNAYSGHPKLSKPSAQGSRTSKRSASDPQALMAHISKGHITKIDPSLVGDRVLLPPSFLNELLNINRGDSNLPQPLTFVLSRGRRRVYCSVRDFTSEQGTITVGSAISDALEASGGDTILVKWVVLEKGEAVKLVPLNSAYLTIDNMRATLESNLRKNYATLTKGETITIQHTFRNLSTGHNDTIQFSFLVADLTPSVDGVVIINTDLEVDIVPLDSRQAEDAVKAKHQVNDNITSSNDSTLNWSAATQSSTTRALVSSSVHVGATSYHQVTPLPNVQHYNVEIEKLIGDVDLYISFQQTRPSEMHHDYYFVDSSNGKVAVSLTNVDPTHPLVYFAVRNASKADAKYQLLISPTNDAPEPKVPHDVWAAPTEEAAPADCNQCTNCHQWIPKQSLQRHEAFCLRNNSYCPRCRKVFQKSEFGNHWHCDDCDHSGHIDTKDKHRNRMHTPMLCTCGKSLYLPEIARHGAVQCPDRYIFCRYCHLRQKAGPPCMSPKDWMLGLQLSEHESECGARTIECVTCKRPVQLKEATSHMNMHDMEKREMIMNGLRQTFKLCSNVECSSAEPNPPNVLRVCTSCYAPFWSPRFDEGNTRLAQKLLETYHRQLTKGCGRPHCLNQYCRTFLKAVEDPDPTDAAIQALNLVQKSALVNKTNPICSLCTPDSTSERRRKVAEELSGIYHVAVSNSVRALQLSNDDEAKAHEWLSQLQVGSD</sequence>
<dbReference type="Proteomes" id="UP000320475">
    <property type="component" value="Unassembled WGS sequence"/>
</dbReference>
<dbReference type="InterPro" id="IPR042299">
    <property type="entry name" value="Ufd1-like_Nn"/>
</dbReference>
<proteinExistence type="inferred from homology"/>
<dbReference type="Gene3D" id="2.40.40.50">
    <property type="entry name" value="Ubiquitin fusion degradation protein UFD1, N-terminal domain"/>
    <property type="match status" value="1"/>
</dbReference>
<dbReference type="Pfam" id="PF23580">
    <property type="entry name" value="Znf_XAF1_N"/>
    <property type="match status" value="1"/>
</dbReference>
<dbReference type="OrthoDB" id="193703at2759"/>
<keyword evidence="2" id="KW-0833">Ubl conjugation pathway</keyword>
<reference evidence="7 8" key="1">
    <citation type="journal article" date="2019" name="Sci. Rep.">
        <title>Comparative genomics of chytrid fungi reveal insights into the obligate biotrophic and pathogenic lifestyle of Synchytrium endobioticum.</title>
        <authorList>
            <person name="van de Vossenberg B.T.L.H."/>
            <person name="Warris S."/>
            <person name="Nguyen H.D.T."/>
            <person name="van Gent-Pelzer M.P.E."/>
            <person name="Joly D.L."/>
            <person name="van de Geest H.C."/>
            <person name="Bonants P.J.M."/>
            <person name="Smith D.S."/>
            <person name="Levesque C.A."/>
            <person name="van der Lee T.A.J."/>
        </authorList>
    </citation>
    <scope>NUCLEOTIDE SEQUENCE [LARGE SCALE GENOMIC DNA]</scope>
    <source>
        <strain evidence="7 8">LEV6574</strain>
    </source>
</reference>
<comment type="caution">
    <text evidence="7">The sequence shown here is derived from an EMBL/GenBank/DDBJ whole genome shotgun (WGS) entry which is preliminary data.</text>
</comment>
<dbReference type="VEuPathDB" id="FungiDB:SeMB42_g07508"/>
<dbReference type="InterPro" id="IPR042556">
    <property type="entry name" value="AZUL_sf"/>
</dbReference>
<dbReference type="Gene3D" id="3.10.330.10">
    <property type="match status" value="1"/>
</dbReference>
<evidence type="ECO:0000313" key="7">
    <source>
        <dbReference type="EMBL" id="TPX41725.1"/>
    </source>
</evidence>
<dbReference type="Pfam" id="PF03152">
    <property type="entry name" value="UFD1_N1"/>
    <property type="match status" value="1"/>
</dbReference>
<evidence type="ECO:0000259" key="5">
    <source>
        <dbReference type="Pfam" id="PF16558"/>
    </source>
</evidence>
<evidence type="ECO:0000259" key="4">
    <source>
        <dbReference type="Pfam" id="PF03152"/>
    </source>
</evidence>
<dbReference type="GO" id="GO:0031593">
    <property type="term" value="F:polyubiquitin modification-dependent protein binding"/>
    <property type="evidence" value="ECO:0007669"/>
    <property type="project" value="TreeGrafter"/>
</dbReference>
<evidence type="ECO:0000256" key="2">
    <source>
        <dbReference type="ARBA" id="ARBA00022786"/>
    </source>
</evidence>
<dbReference type="PANTHER" id="PTHR12555">
    <property type="entry name" value="UBIQUITIN FUSION DEGRADATON PROTEIN 1"/>
    <property type="match status" value="1"/>
</dbReference>
<dbReference type="InterPro" id="IPR055418">
    <property type="entry name" value="UFD1_N2"/>
</dbReference>
<protein>
    <submittedName>
        <fullName evidence="7">Uncharacterized protein</fullName>
    </submittedName>
</protein>
<dbReference type="PANTHER" id="PTHR12555:SF15">
    <property type="entry name" value="FUSION DEGRADATION PROTEIN (UFD1), PUTATIVE (AFU_ORTHOLOGUE AFUA_4G04640)-RELATED"/>
    <property type="match status" value="1"/>
</dbReference>
<feature type="region of interest" description="Disordered" evidence="3">
    <location>
        <begin position="1"/>
        <end position="35"/>
    </location>
</feature>
<dbReference type="Gene3D" id="6.10.130.10">
    <property type="entry name" value="Ubiquitin-protein ligase E3A, N-terminal zinc-binding domain (AZUL)"/>
    <property type="match status" value="1"/>
</dbReference>
<dbReference type="GO" id="GO:0006511">
    <property type="term" value="P:ubiquitin-dependent protein catabolic process"/>
    <property type="evidence" value="ECO:0007669"/>
    <property type="project" value="InterPro"/>
</dbReference>
<comment type="similarity">
    <text evidence="1">Belongs to the UFD1 family.</text>
</comment>
<evidence type="ECO:0000256" key="1">
    <source>
        <dbReference type="ARBA" id="ARBA00006043"/>
    </source>
</evidence>
<feature type="domain" description="Ubiquitin-protein ligase E3A N-terminal zinc-binding" evidence="5">
    <location>
        <begin position="600"/>
        <end position="650"/>
    </location>
</feature>
<dbReference type="Pfam" id="PF16558">
    <property type="entry name" value="AZUL"/>
    <property type="match status" value="1"/>
</dbReference>
<dbReference type="InterPro" id="IPR004854">
    <property type="entry name" value="Ufd1-like"/>
</dbReference>
<feature type="domain" description="Ubiquitin fusion degradation protein UFD1 N-terminal subdomain 1" evidence="4">
    <location>
        <begin position="55"/>
        <end position="132"/>
    </location>
</feature>
<dbReference type="AlphaFoldDB" id="A0A507CRE1"/>
<accession>A0A507CRE1</accession>
<organism evidence="7 8">
    <name type="scientific">Synchytrium endobioticum</name>
    <dbReference type="NCBI Taxonomy" id="286115"/>
    <lineage>
        <taxon>Eukaryota</taxon>
        <taxon>Fungi</taxon>
        <taxon>Fungi incertae sedis</taxon>
        <taxon>Chytridiomycota</taxon>
        <taxon>Chytridiomycota incertae sedis</taxon>
        <taxon>Chytridiomycetes</taxon>
        <taxon>Synchytriales</taxon>
        <taxon>Synchytriaceae</taxon>
        <taxon>Synchytrium</taxon>
    </lineage>
</organism>
<feature type="domain" description="Ubiquitin fusion degradation protein UFD1 N-terminal subdomain 2" evidence="6">
    <location>
        <begin position="135"/>
        <end position="221"/>
    </location>
</feature>
<dbReference type="EMBL" id="QEAM01000305">
    <property type="protein sequence ID" value="TPX41725.1"/>
    <property type="molecule type" value="Genomic_DNA"/>
</dbReference>
<evidence type="ECO:0000259" key="6">
    <source>
        <dbReference type="Pfam" id="PF24842"/>
    </source>
</evidence>
<dbReference type="Pfam" id="PF24842">
    <property type="entry name" value="UFD1_N2"/>
    <property type="match status" value="1"/>
</dbReference>
<dbReference type="GO" id="GO:0034098">
    <property type="term" value="C:VCP-NPL4-UFD1 AAA ATPase complex"/>
    <property type="evidence" value="ECO:0007669"/>
    <property type="project" value="TreeGrafter"/>
</dbReference>
<dbReference type="InterPro" id="IPR032353">
    <property type="entry name" value="AZUL"/>
</dbReference>
<dbReference type="GO" id="GO:0036503">
    <property type="term" value="P:ERAD pathway"/>
    <property type="evidence" value="ECO:0007669"/>
    <property type="project" value="TreeGrafter"/>
</dbReference>
<gene>
    <name evidence="7" type="ORF">SeLEV6574_g05954</name>
</gene>
<evidence type="ECO:0000313" key="8">
    <source>
        <dbReference type="Proteomes" id="UP000320475"/>
    </source>
</evidence>